<evidence type="ECO:0008006" key="3">
    <source>
        <dbReference type="Google" id="ProtNLM"/>
    </source>
</evidence>
<dbReference type="PANTHER" id="PTHR47326">
    <property type="entry name" value="TRANSPOSABLE ELEMENT TC3 TRANSPOSASE-LIKE PROTEIN"/>
    <property type="match status" value="1"/>
</dbReference>
<name>A0A154PDU2_DUFNO</name>
<proteinExistence type="predicted"/>
<reference evidence="1 2" key="1">
    <citation type="submission" date="2015-07" db="EMBL/GenBank/DDBJ databases">
        <title>The genome of Dufourea novaeangliae.</title>
        <authorList>
            <person name="Pan H."/>
            <person name="Kapheim K."/>
        </authorList>
    </citation>
    <scope>NUCLEOTIDE SEQUENCE [LARGE SCALE GENOMIC DNA]</scope>
    <source>
        <strain evidence="1">0120121106</strain>
        <tissue evidence="1">Whole body</tissue>
    </source>
</reference>
<keyword evidence="2" id="KW-1185">Reference proteome</keyword>
<evidence type="ECO:0000313" key="1">
    <source>
        <dbReference type="EMBL" id="KZC10022.1"/>
    </source>
</evidence>
<accession>A0A154PDU2</accession>
<feature type="non-terminal residue" evidence="1">
    <location>
        <position position="1"/>
    </location>
</feature>
<dbReference type="PANTHER" id="PTHR47326:SF1">
    <property type="entry name" value="HTH PSQ-TYPE DOMAIN-CONTAINING PROTEIN"/>
    <property type="match status" value="1"/>
</dbReference>
<dbReference type="GO" id="GO:0003676">
    <property type="term" value="F:nucleic acid binding"/>
    <property type="evidence" value="ECO:0007669"/>
    <property type="project" value="InterPro"/>
</dbReference>
<protein>
    <recommendedName>
        <fullName evidence="3">DUF4817 domain-containing protein</fullName>
    </recommendedName>
</protein>
<dbReference type="Proteomes" id="UP000076502">
    <property type="component" value="Unassembled WGS sequence"/>
</dbReference>
<dbReference type="Gene3D" id="3.30.420.10">
    <property type="entry name" value="Ribonuclease H-like superfamily/Ribonuclease H"/>
    <property type="match status" value="1"/>
</dbReference>
<organism evidence="1 2">
    <name type="scientific">Dufourea novaeangliae</name>
    <name type="common">Sweat bee</name>
    <dbReference type="NCBI Taxonomy" id="178035"/>
    <lineage>
        <taxon>Eukaryota</taxon>
        <taxon>Metazoa</taxon>
        <taxon>Ecdysozoa</taxon>
        <taxon>Arthropoda</taxon>
        <taxon>Hexapoda</taxon>
        <taxon>Insecta</taxon>
        <taxon>Pterygota</taxon>
        <taxon>Neoptera</taxon>
        <taxon>Endopterygota</taxon>
        <taxon>Hymenoptera</taxon>
        <taxon>Apocrita</taxon>
        <taxon>Aculeata</taxon>
        <taxon>Apoidea</taxon>
        <taxon>Anthophila</taxon>
        <taxon>Halictidae</taxon>
        <taxon>Rophitinae</taxon>
        <taxon>Dufourea</taxon>
    </lineage>
</organism>
<dbReference type="AlphaFoldDB" id="A0A154PDU2"/>
<dbReference type="STRING" id="178035.A0A154PDU2"/>
<evidence type="ECO:0000313" key="2">
    <source>
        <dbReference type="Proteomes" id="UP000076502"/>
    </source>
</evidence>
<dbReference type="InterPro" id="IPR036397">
    <property type="entry name" value="RNaseH_sf"/>
</dbReference>
<dbReference type="EMBL" id="KQ434884">
    <property type="protein sequence ID" value="KZC10022.1"/>
    <property type="molecule type" value="Genomic_DNA"/>
</dbReference>
<sequence>IRYYGECQQNFLRANNLYAERYSHGNHFTNRVEFCRWVKHQIQDNELFLNTVLCTDEATFSNDGNINLHNMHLWATENPHWLRQVEHQRQWSVNVWCSIIGDNIIGPHFINGNFNGNI</sequence>
<gene>
    <name evidence="1" type="ORF">WN55_01742</name>
</gene>